<dbReference type="SUPFAM" id="SSF51735">
    <property type="entry name" value="NAD(P)-binding Rossmann-fold domains"/>
    <property type="match status" value="1"/>
</dbReference>
<dbReference type="InterPro" id="IPR003462">
    <property type="entry name" value="ODC_Mu_crystall"/>
</dbReference>
<dbReference type="Gene3D" id="3.30.1780.10">
    <property type="entry name" value="ornithine cyclodeaminase, domain 1"/>
    <property type="match status" value="1"/>
</dbReference>
<dbReference type="InterPro" id="IPR036291">
    <property type="entry name" value="NAD(P)-bd_dom_sf"/>
</dbReference>
<accession>A0A926J541</accession>
<protein>
    <submittedName>
        <fullName evidence="1">Ornithine cyclodeaminase family protein</fullName>
    </submittedName>
</protein>
<reference evidence="1" key="1">
    <citation type="submission" date="2020-08" db="EMBL/GenBank/DDBJ databases">
        <title>Paracoccus amoyensis sp. nov., isolated from the surface seawater at coast of Xiamen, Fujian.</title>
        <authorList>
            <person name="Lyu L."/>
        </authorList>
    </citation>
    <scope>NUCLEOTIDE SEQUENCE</scope>
    <source>
        <strain evidence="1">11-3</strain>
    </source>
</reference>
<dbReference type="PIRSF" id="PIRSF001439">
    <property type="entry name" value="CryM"/>
    <property type="match status" value="1"/>
</dbReference>
<dbReference type="InterPro" id="IPR023401">
    <property type="entry name" value="ODC_N"/>
</dbReference>
<evidence type="ECO:0000313" key="2">
    <source>
        <dbReference type="Proteomes" id="UP000608594"/>
    </source>
</evidence>
<dbReference type="AlphaFoldDB" id="A0A926J541"/>
<dbReference type="PANTHER" id="PTHR13812:SF19">
    <property type="entry name" value="KETIMINE REDUCTASE MU-CRYSTALLIN"/>
    <property type="match status" value="1"/>
</dbReference>
<evidence type="ECO:0000313" key="1">
    <source>
        <dbReference type="EMBL" id="MBC9245827.1"/>
    </source>
</evidence>
<dbReference type="Proteomes" id="UP000608594">
    <property type="component" value="Unassembled WGS sequence"/>
</dbReference>
<dbReference type="RefSeq" id="WP_187792217.1">
    <property type="nucleotide sequence ID" value="NZ_JACOQL010000001.1"/>
</dbReference>
<dbReference type="InterPro" id="IPR054860">
    <property type="entry name" value="BhcD-like"/>
</dbReference>
<dbReference type="NCBIfam" id="NF045643">
    <property type="entry name" value="ImmsucRedBhcD"/>
    <property type="match status" value="1"/>
</dbReference>
<sequence>MWVVPEKEIAGLMTLEAAFDAVESVFAAMASGDAYNFPVVREAIGHKDALYGFKGGFDSQSLSLGLKAGGYWPHNHEQGLINHQSTVFLFDPDTGRVSAAVGGNLLTALRTAAASAVSTKYLAPKGAKVLGMIGAGHQAAFQMRSALRFGQFEKVIGWNLHPEMLSRLADVAAEFGVPFQTVGLDQLGEQADVIISITSSYDPILMDAHVTGPTHIAAMGTDTQGKQELDPALVARAALFTDEVAQSLGIGEFQHAAAQKLILEDNVIALGRIINGDHPGRGDAEVTIFDGTGVGLQDLAVASAVVKLAKQQGKAIEVEI</sequence>
<organism evidence="1 2">
    <name type="scientific">Paracoccus amoyensis</name>
    <dbReference type="NCBI Taxonomy" id="2760093"/>
    <lineage>
        <taxon>Bacteria</taxon>
        <taxon>Pseudomonadati</taxon>
        <taxon>Pseudomonadota</taxon>
        <taxon>Alphaproteobacteria</taxon>
        <taxon>Rhodobacterales</taxon>
        <taxon>Paracoccaceae</taxon>
        <taxon>Paracoccus</taxon>
    </lineage>
</organism>
<dbReference type="GO" id="GO:0005737">
    <property type="term" value="C:cytoplasm"/>
    <property type="evidence" value="ECO:0007669"/>
    <property type="project" value="TreeGrafter"/>
</dbReference>
<proteinExistence type="predicted"/>
<dbReference type="EMBL" id="JACOQL010000001">
    <property type="protein sequence ID" value="MBC9245827.1"/>
    <property type="molecule type" value="Genomic_DNA"/>
</dbReference>
<gene>
    <name evidence="1" type="ORF">H4P12_03660</name>
</gene>
<name>A0A926J541_9RHOB</name>
<dbReference type="PANTHER" id="PTHR13812">
    <property type="entry name" value="KETIMINE REDUCTASE MU-CRYSTALLIN"/>
    <property type="match status" value="1"/>
</dbReference>
<dbReference type="Gene3D" id="3.40.50.720">
    <property type="entry name" value="NAD(P)-binding Rossmann-like Domain"/>
    <property type="match status" value="1"/>
</dbReference>
<keyword evidence="2" id="KW-1185">Reference proteome</keyword>
<comment type="caution">
    <text evidence="1">The sequence shown here is derived from an EMBL/GenBank/DDBJ whole genome shotgun (WGS) entry which is preliminary data.</text>
</comment>
<dbReference type="Pfam" id="PF02423">
    <property type="entry name" value="OCD_Mu_crystall"/>
    <property type="match status" value="1"/>
</dbReference>